<dbReference type="GO" id="GO:0005635">
    <property type="term" value="C:nuclear envelope"/>
    <property type="evidence" value="ECO:0007669"/>
    <property type="project" value="TreeGrafter"/>
</dbReference>
<gene>
    <name evidence="2" type="ORF">QN277_000902</name>
</gene>
<organism evidence="2 3">
    <name type="scientific">Acacia crassicarpa</name>
    <name type="common">northern wattle</name>
    <dbReference type="NCBI Taxonomy" id="499986"/>
    <lineage>
        <taxon>Eukaryota</taxon>
        <taxon>Viridiplantae</taxon>
        <taxon>Streptophyta</taxon>
        <taxon>Embryophyta</taxon>
        <taxon>Tracheophyta</taxon>
        <taxon>Spermatophyta</taxon>
        <taxon>Magnoliopsida</taxon>
        <taxon>eudicotyledons</taxon>
        <taxon>Gunneridae</taxon>
        <taxon>Pentapetalae</taxon>
        <taxon>rosids</taxon>
        <taxon>fabids</taxon>
        <taxon>Fabales</taxon>
        <taxon>Fabaceae</taxon>
        <taxon>Caesalpinioideae</taxon>
        <taxon>mimosoid clade</taxon>
        <taxon>Acacieae</taxon>
        <taxon>Acacia</taxon>
    </lineage>
</organism>
<feature type="compositionally biased region" description="Pro residues" evidence="1">
    <location>
        <begin position="82"/>
        <end position="94"/>
    </location>
</feature>
<dbReference type="PANTHER" id="PTHR33416">
    <property type="entry name" value="NUCLEAR PORE COMPLEX PROTEIN NUP1"/>
    <property type="match status" value="1"/>
</dbReference>
<evidence type="ECO:0008006" key="4">
    <source>
        <dbReference type="Google" id="ProtNLM"/>
    </source>
</evidence>
<comment type="caution">
    <text evidence="2">The sequence shown here is derived from an EMBL/GenBank/DDBJ whole genome shotgun (WGS) entry which is preliminary data.</text>
</comment>
<feature type="compositionally biased region" description="Gly residues" evidence="1">
    <location>
        <begin position="10"/>
        <end position="19"/>
    </location>
</feature>
<keyword evidence="3" id="KW-1185">Reference proteome</keyword>
<dbReference type="GO" id="GO:0071763">
    <property type="term" value="P:nuclear membrane organization"/>
    <property type="evidence" value="ECO:0007669"/>
    <property type="project" value="TreeGrafter"/>
</dbReference>
<feature type="region of interest" description="Disordered" evidence="1">
    <location>
        <begin position="82"/>
        <end position="101"/>
    </location>
</feature>
<name>A0AAE1N8N0_9FABA</name>
<dbReference type="EMBL" id="JAWXYG010000001">
    <property type="protein sequence ID" value="KAK4284011.1"/>
    <property type="molecule type" value="Genomic_DNA"/>
</dbReference>
<feature type="region of interest" description="Disordered" evidence="1">
    <location>
        <begin position="654"/>
        <end position="700"/>
    </location>
</feature>
<evidence type="ECO:0000313" key="2">
    <source>
        <dbReference type="EMBL" id="KAK4284011.1"/>
    </source>
</evidence>
<feature type="compositionally biased region" description="Polar residues" evidence="1">
    <location>
        <begin position="670"/>
        <end position="700"/>
    </location>
</feature>
<evidence type="ECO:0000313" key="3">
    <source>
        <dbReference type="Proteomes" id="UP001293593"/>
    </source>
</evidence>
<sequence length="700" mass="71223">MATVREGNPYQGGGMGAGGKFRKRPFRRNQTTPYDHPPSALRNPSANRNYGWFSKPVDPAQTLITTGAHMLFSSVFRKRLPAPPPSISTSPPNPLLSEAEQEVRENEQEAAAIDTLSCTLGSFNFGSSSATAGATGNSIFGLSSPAMTTVNSQSHSSLFGLSTSLLGGHGSATSGFATSQSQSIPFGSSASSSSFGLSGNTSFSSGSSISPSSSVTDAFSSGFSTGLSTSSSPSTANVGRSISGATSSLFGASSWQADNSSFSSTFTFNSSSSSGFSLGALSASVSLSSSLSSGFSFGASSGSVSSTSSSSGFSFGASGGSVLSTSSWPMFGSSTASIAPTASTPMFGSFTSVASTTSTPMFGGSSLSASSSPIFSFTSAGMATSIQPVFGNPNPVFSFGSAANNDQMSMEDSMTEDQIQSASPLTPATPAFGQQPALPQSNFIFGALPPSGASPFQFGTQQNIAPQSSSPFQASGSLEFNGAGSFSLGAGNGDKSGRKYVKINKNRRLPQSNFVFVAPPPSGASPFQFGTQQNIAPQSSSPFQASGSLEFNGAGSFSLGAGGGDKSGRKYVKINKNRRLPQSNFVFVAPPPSGASPFQFGTQQNIAPQSSSPFQASSSLEFNGAGSFSLGAGGRDKSGRKYVKINKNRRLPQSNFVFVAPPPSGASPFQFGTQQNIAPQSSSPFQASGSLEFNGAGSSR</sequence>
<dbReference type="Proteomes" id="UP001293593">
    <property type="component" value="Unassembled WGS sequence"/>
</dbReference>
<feature type="region of interest" description="Disordered" evidence="1">
    <location>
        <begin position="1"/>
        <end position="47"/>
    </location>
</feature>
<feature type="compositionally biased region" description="Polar residues" evidence="1">
    <location>
        <begin position="457"/>
        <end position="476"/>
    </location>
</feature>
<protein>
    <recommendedName>
        <fullName evidence="4">Nuclear pore complex protein</fullName>
    </recommendedName>
</protein>
<reference evidence="2" key="1">
    <citation type="submission" date="2023-10" db="EMBL/GenBank/DDBJ databases">
        <title>Chromosome-level genome of the transformable northern wattle, Acacia crassicarpa.</title>
        <authorList>
            <person name="Massaro I."/>
            <person name="Sinha N.R."/>
            <person name="Poethig S."/>
            <person name="Leichty A.R."/>
        </authorList>
    </citation>
    <scope>NUCLEOTIDE SEQUENCE</scope>
    <source>
        <strain evidence="2">Acra3RX</strain>
        <tissue evidence="2">Leaf</tissue>
    </source>
</reference>
<dbReference type="AlphaFoldDB" id="A0AAE1N8N0"/>
<feature type="region of interest" description="Disordered" evidence="1">
    <location>
        <begin position="455"/>
        <end position="476"/>
    </location>
</feature>
<evidence type="ECO:0000256" key="1">
    <source>
        <dbReference type="SAM" id="MobiDB-lite"/>
    </source>
</evidence>
<accession>A0AAE1N8N0</accession>
<proteinExistence type="predicted"/>
<dbReference type="PANTHER" id="PTHR33416:SF20">
    <property type="entry name" value="NUCLEAR PORE COMPLEX PROTEIN NUP1"/>
    <property type="match status" value="1"/>
</dbReference>